<feature type="compositionally biased region" description="Acidic residues" evidence="2">
    <location>
        <begin position="722"/>
        <end position="742"/>
    </location>
</feature>
<accession>A0A9P7XPG7</accession>
<sequence>MHSFMPDWKFVNEAAEQILHEGFNGDLYQRLGGAFIASEAQPIAQGQASVAFRFINKHHLALNFSTTPSLARLIIAILDGSWTPERGERNETGFLVLWRNQENTITHPIPPSSFLLRYISALLHINIFLFDTAARPIVITHPYPKGVVGILHDASSILGYSDYNVLGPTRTEQDDLFIDLRPPTPPSLPLPPGPAATFRTAKRPRQQREGCEIDRVALETIYKEECETRVKKEAADQCRTAKKRAKKEADPREALEKAHIDAKQAEEKRVRTPRGVMNETARRVRQHCGINDEEDFTNHHASMMITHTIGEPQTVTGRALATYKAALSRHFDMAWIEEQDHISDPTVASANSTTIAPTPSDIDAQDDNSIRTITLPLAKLLRTDLPTKDQDYITKRLNDVQGEVSDFMESVAMGAYKTTLWICRGGIQGSIQLNLADIFPPSFDIRDDYFKENPIVEAGVITPEWQQIVSDATELKPRVKDPATLLSQDYLQYLGVRIPELRRARKTPKTTTHPLWDTVLESIYSGKLVPQAWDDSRHPDSPSSNPFKIIPSLSQASGSGAVDDAYAAADANVEVGYQSEDSSKESLGGLTATLMREYATNIKMIWSGDIYERLRRYVVHNVLRLNLRPQSEEKHRIQKRKRAIKKAEEMKEASASASQKRRESLRNWKRRNQDLFNQLDHAFDTSRDEERINKIFGLIDIHQERRPGVKEQNKSRGLTQSDDYETDSEFDGSDDSDDDMDTELVVSGSSKSSDDVLMPCTHTADQDCEMGVMEEQSDAGRSINAEAQSSGPSESVARSSTGPKEPTSKKLRVTLLRPFTPKKAHSGPQSTSYPKSVLTLGPFVYIANAILRSAGYKDFTRRICPVPAVGNRHAVPLDASGVYDIFGGRAPGRFDIKGPSGRVITTSTVARLSTDHRKYVFGGLFNMAIIDDACTKHGLEFAQRMTYVDFYTVRITGRRAITGPNRHFTNSAYEDKKKKHVKPSGVINWTSELLETGHTPQSAAKASEEIKIVQDRLVTELQPLKKGLKAATTVRREKDRTLRHYEGHDQRHKKGIYQNLQEARKVVNNLTKKIVPLEAEIREKKQQRYYYNRLSKATAPPTALSEDPSPLPITTVTESVPTVQHPGMQDFVQTTSIKQLLLEIEDKDRQLPVPGTDRGLVTMSETVPSLWSTLESLSNRYYILHGHPDTHHTGNDDGASEPPTSHADAVDMDIDGTDTQPSLHSESKASSLPERTRNAITITGSLSRKATIEDMRFAKSNRITAKQVKEVGGVGRATRTRERLLRQPENQRISELHKEIGENSVLKAQTISEVDSAQVTRRSATQPLRNFEGSKSLVKQTHHKDLQLQRAWQTIAADERRKMQDFSRGTGQTQPASVNTVDSIDGCCKCGRHHLPIRVGRALTYPQECPRDALPIIPIMFVGTAGIGTGSRIGGHLKYGGKKVVEQHALSVPVLMTDENMTSKVCPFCFAILRLVKELRLVNGVEKLVTINGAVQCENPNCESVRAGYARRGRDSNACVNIALAGFTTIMSDNRQPLPPYRRSTRPEGATPSEPQSLATGTQQNIEHFDNGPIDNNGFPRRC</sequence>
<keyword evidence="1" id="KW-0175">Coiled coil</keyword>
<dbReference type="OrthoDB" id="2424936at2759"/>
<evidence type="ECO:0000313" key="3">
    <source>
        <dbReference type="EMBL" id="KAG9063614.1"/>
    </source>
</evidence>
<feature type="compositionally biased region" description="Polar residues" evidence="2">
    <location>
        <begin position="785"/>
        <end position="802"/>
    </location>
</feature>
<comment type="caution">
    <text evidence="3">The sequence shown here is derived from an EMBL/GenBank/DDBJ whole genome shotgun (WGS) entry which is preliminary data.</text>
</comment>
<feature type="region of interest" description="Disordered" evidence="2">
    <location>
        <begin position="183"/>
        <end position="208"/>
    </location>
</feature>
<feature type="region of interest" description="Disordered" evidence="2">
    <location>
        <begin position="1188"/>
        <end position="1233"/>
    </location>
</feature>
<feature type="region of interest" description="Disordered" evidence="2">
    <location>
        <begin position="631"/>
        <end position="664"/>
    </location>
</feature>
<feature type="region of interest" description="Disordered" evidence="2">
    <location>
        <begin position="1533"/>
        <end position="1583"/>
    </location>
</feature>
<gene>
    <name evidence="3" type="ORF">KI688_003725</name>
</gene>
<keyword evidence="4" id="KW-1185">Reference proteome</keyword>
<protein>
    <submittedName>
        <fullName evidence="3">Uncharacterized protein</fullName>
    </submittedName>
</protein>
<feature type="compositionally biased region" description="Polar residues" evidence="2">
    <location>
        <begin position="1217"/>
        <end position="1230"/>
    </location>
</feature>
<feature type="region of interest" description="Disordered" evidence="2">
    <location>
        <begin position="706"/>
        <end position="759"/>
    </location>
</feature>
<feature type="compositionally biased region" description="Polar residues" evidence="2">
    <location>
        <begin position="1553"/>
        <end position="1566"/>
    </location>
</feature>
<reference evidence="3" key="1">
    <citation type="submission" date="2021-06" db="EMBL/GenBank/DDBJ databases">
        <title>Genome Sequence of Mortierella hyaline Strain SCG-10, a Cold-Adapted, Nitrate-Reducing Fungus Isolated from Soil in Minnesota, USA.</title>
        <authorList>
            <person name="Aldossari N."/>
        </authorList>
    </citation>
    <scope>NUCLEOTIDE SEQUENCE</scope>
    <source>
        <strain evidence="3">SCG-10</strain>
    </source>
</reference>
<proteinExistence type="predicted"/>
<dbReference type="EMBL" id="JAHRHY010000015">
    <property type="protein sequence ID" value="KAG9063614.1"/>
    <property type="molecule type" value="Genomic_DNA"/>
</dbReference>
<dbReference type="Proteomes" id="UP000707451">
    <property type="component" value="Unassembled WGS sequence"/>
</dbReference>
<feature type="compositionally biased region" description="Pro residues" evidence="2">
    <location>
        <begin position="183"/>
        <end position="194"/>
    </location>
</feature>
<feature type="coiled-coil region" evidence="1">
    <location>
        <begin position="1053"/>
        <end position="1087"/>
    </location>
</feature>
<name>A0A9P7XPG7_9FUNG</name>
<evidence type="ECO:0000313" key="4">
    <source>
        <dbReference type="Proteomes" id="UP000707451"/>
    </source>
</evidence>
<feature type="region of interest" description="Disordered" evidence="2">
    <location>
        <begin position="774"/>
        <end position="812"/>
    </location>
</feature>
<organism evidence="3 4">
    <name type="scientific">Linnemannia hyalina</name>
    <dbReference type="NCBI Taxonomy" id="64524"/>
    <lineage>
        <taxon>Eukaryota</taxon>
        <taxon>Fungi</taxon>
        <taxon>Fungi incertae sedis</taxon>
        <taxon>Mucoromycota</taxon>
        <taxon>Mortierellomycotina</taxon>
        <taxon>Mortierellomycetes</taxon>
        <taxon>Mortierellales</taxon>
        <taxon>Mortierellaceae</taxon>
        <taxon>Linnemannia</taxon>
    </lineage>
</organism>
<evidence type="ECO:0000256" key="2">
    <source>
        <dbReference type="SAM" id="MobiDB-lite"/>
    </source>
</evidence>
<evidence type="ECO:0000256" key="1">
    <source>
        <dbReference type="SAM" id="Coils"/>
    </source>
</evidence>